<proteinExistence type="inferred from homology"/>
<dbReference type="PANTHER" id="PTHR11080">
    <property type="entry name" value="PYRAZINAMIDASE/NICOTINAMIDASE"/>
    <property type="match status" value="1"/>
</dbReference>
<accession>A0A246WQ09</accession>
<comment type="similarity">
    <text evidence="1">Belongs to the isochorismatase family.</text>
</comment>
<dbReference type="EMBL" id="NJGU01000007">
    <property type="protein sequence ID" value="OWY28457.1"/>
    <property type="molecule type" value="Genomic_DNA"/>
</dbReference>
<dbReference type="SUPFAM" id="SSF52499">
    <property type="entry name" value="Isochorismatase-like hydrolases"/>
    <property type="match status" value="1"/>
</dbReference>
<dbReference type="InterPro" id="IPR052347">
    <property type="entry name" value="Isochorismatase_Nicotinamidase"/>
</dbReference>
<dbReference type="Gene3D" id="3.40.50.850">
    <property type="entry name" value="Isochorismatase-like"/>
    <property type="match status" value="1"/>
</dbReference>
<protein>
    <submittedName>
        <fullName evidence="3">Cysteine hydrolase</fullName>
    </submittedName>
</protein>
<reference evidence="3 4" key="1">
    <citation type="submission" date="2017-06" db="EMBL/GenBank/DDBJ databases">
        <title>Herbaspirillum phytohormonus sp. nov., isolated from the root nodule of Robinia pseudoacacia in lead-zinc mine.</title>
        <authorList>
            <person name="Fan M."/>
            <person name="Lin Y."/>
        </authorList>
    </citation>
    <scope>NUCLEOTIDE SEQUENCE [LARGE SCALE GENOMIC DNA]</scope>
    <source>
        <strain evidence="3 4">HZ10</strain>
    </source>
</reference>
<name>A0A246WQ09_9BURK</name>
<evidence type="ECO:0000313" key="3">
    <source>
        <dbReference type="EMBL" id="OWY28457.1"/>
    </source>
</evidence>
<dbReference type="InterPro" id="IPR036380">
    <property type="entry name" value="Isochorismatase-like_sf"/>
</dbReference>
<sequence length="288" mass="31283">MKRQLHLLVIDPQNDFCDLPASHLPVDPAQGRPHAPALPVAGAHADMLRVAQLIDQGGAGLSDISITLDSHHRLDIAHPTFWRRGDGAAVTPFTQIEAGQVRAGEFLPRDPQALARALDYLDALETGERYRLMVWPVHCEIGSWGGDVHADVRAAYNRWEERTLGVVAKLRKGSNPWTEHYSAVQAEVPDAGDPDTQLNLPFIQALARADAVYITGEAGSHCVRATTEHIAQNLDAAARARLVLVTDCMSPVAGFEQQHRDFLAAMQATGLRLAASAQVLEELRANAG</sequence>
<dbReference type="GO" id="GO:0016787">
    <property type="term" value="F:hydrolase activity"/>
    <property type="evidence" value="ECO:0007669"/>
    <property type="project" value="UniProtKB-KW"/>
</dbReference>
<dbReference type="RefSeq" id="WP_088751559.1">
    <property type="nucleotide sequence ID" value="NZ_NJGU01000007.1"/>
</dbReference>
<evidence type="ECO:0000256" key="1">
    <source>
        <dbReference type="ARBA" id="ARBA00006336"/>
    </source>
</evidence>
<evidence type="ECO:0000256" key="2">
    <source>
        <dbReference type="ARBA" id="ARBA00022801"/>
    </source>
</evidence>
<comment type="caution">
    <text evidence="3">The sequence shown here is derived from an EMBL/GenBank/DDBJ whole genome shotgun (WGS) entry which is preliminary data.</text>
</comment>
<dbReference type="PANTHER" id="PTHR11080:SF2">
    <property type="entry name" value="LD05707P"/>
    <property type="match status" value="1"/>
</dbReference>
<gene>
    <name evidence="3" type="ORF">CEJ42_14580</name>
</gene>
<organism evidence="3 4">
    <name type="scientific">Herbaspirillum robiniae</name>
    <dbReference type="NCBI Taxonomy" id="2014887"/>
    <lineage>
        <taxon>Bacteria</taxon>
        <taxon>Pseudomonadati</taxon>
        <taxon>Pseudomonadota</taxon>
        <taxon>Betaproteobacteria</taxon>
        <taxon>Burkholderiales</taxon>
        <taxon>Oxalobacteraceae</taxon>
        <taxon>Herbaspirillum</taxon>
    </lineage>
</organism>
<keyword evidence="2 3" id="KW-0378">Hydrolase</keyword>
<dbReference type="AlphaFoldDB" id="A0A246WQ09"/>
<dbReference type="Proteomes" id="UP000197596">
    <property type="component" value="Unassembled WGS sequence"/>
</dbReference>
<evidence type="ECO:0000313" key="4">
    <source>
        <dbReference type="Proteomes" id="UP000197596"/>
    </source>
</evidence>